<keyword evidence="3" id="KW-1185">Reference proteome</keyword>
<sequence>MNLAWTSDSDTSL</sequence>
<evidence type="ECO:0000313" key="2">
    <source>
        <dbReference type="EMBL" id="KHG21396.1"/>
    </source>
</evidence>
<dbReference type="Proteomes" id="UP000032142">
    <property type="component" value="Unassembled WGS sequence"/>
</dbReference>
<gene>
    <name evidence="2" type="ORF">F383_28345</name>
    <name evidence="1" type="ORF">F383_28868</name>
</gene>
<reference evidence="3" key="2">
    <citation type="submission" date="2014-09" db="EMBL/GenBank/DDBJ databases">
        <authorList>
            <person name="Mudge J."/>
            <person name="Ramaraj T."/>
            <person name="Lindquist I.E."/>
            <person name="Bharti A.K."/>
            <person name="Sundararajan A."/>
            <person name="Cameron C.T."/>
            <person name="Woodward J.E."/>
            <person name="May G.D."/>
            <person name="Brubaker C."/>
            <person name="Broadhvest J."/>
            <person name="Wilkins T.A."/>
        </authorList>
    </citation>
    <scope>NUCLEOTIDE SEQUENCE</scope>
    <source>
        <strain evidence="3">cv. AKA8401</strain>
    </source>
</reference>
<dbReference type="EMBL" id="JRRC01418532">
    <property type="protein sequence ID" value="KHG04805.1"/>
    <property type="molecule type" value="Genomic_DNA"/>
</dbReference>
<accession>A0A0B0MVR3</accession>
<reference evidence="1" key="1">
    <citation type="submission" date="2014-09" db="EMBL/GenBank/DDBJ databases">
        <title>G. arboreum L. cv. AKA8401 A2 genome assembly version 1.0.</title>
        <authorList>
            <person name="Mudge J."/>
            <person name="Ramaraj T."/>
            <person name="Lindquist I.E."/>
            <person name="Bharti A.K."/>
            <person name="Sundararajan A."/>
            <person name="Cameron C.T."/>
            <person name="Woodward J.E."/>
            <person name="May G.D."/>
            <person name="Brubaker C."/>
            <person name="Broadhvest J."/>
            <person name="Wilkins T.A."/>
        </authorList>
    </citation>
    <scope>NUCLEOTIDE SEQUENCE</scope>
</reference>
<dbReference type="EMBL" id="KN418400">
    <property type="protein sequence ID" value="KHG21396.1"/>
    <property type="molecule type" value="Genomic_DNA"/>
</dbReference>
<proteinExistence type="predicted"/>
<evidence type="ECO:0000313" key="3">
    <source>
        <dbReference type="Proteomes" id="UP000032142"/>
    </source>
</evidence>
<evidence type="ECO:0000313" key="1">
    <source>
        <dbReference type="EMBL" id="KHG04805.1"/>
    </source>
</evidence>
<organism evidence="1 3">
    <name type="scientific">Gossypium arboreum</name>
    <name type="common">Tree cotton</name>
    <name type="synonym">Gossypium nanking</name>
    <dbReference type="NCBI Taxonomy" id="29729"/>
    <lineage>
        <taxon>Eukaryota</taxon>
        <taxon>Viridiplantae</taxon>
        <taxon>Streptophyta</taxon>
        <taxon>Embryophyta</taxon>
        <taxon>Tracheophyta</taxon>
        <taxon>Spermatophyta</taxon>
        <taxon>Magnoliopsida</taxon>
        <taxon>eudicotyledons</taxon>
        <taxon>Gunneridae</taxon>
        <taxon>Pentapetalae</taxon>
        <taxon>rosids</taxon>
        <taxon>malvids</taxon>
        <taxon>Malvales</taxon>
        <taxon>Malvaceae</taxon>
        <taxon>Malvoideae</taxon>
        <taxon>Gossypium</taxon>
    </lineage>
</organism>
<name>A0A0B0MVR3_GOSAR</name>
<protein>
    <submittedName>
        <fullName evidence="1">Uncharacterized protein</fullName>
    </submittedName>
</protein>